<feature type="domain" description="ABC transmembrane type-1" evidence="12">
    <location>
        <begin position="122"/>
        <end position="376"/>
    </location>
</feature>
<evidence type="ECO:0000259" key="11">
    <source>
        <dbReference type="PROSITE" id="PS50893"/>
    </source>
</evidence>
<evidence type="ECO:0000256" key="3">
    <source>
        <dbReference type="ARBA" id="ARBA00022475"/>
    </source>
</evidence>
<dbReference type="SUPFAM" id="SSF52540">
    <property type="entry name" value="P-loop containing nucleoside triphosphate hydrolases"/>
    <property type="match status" value="1"/>
</dbReference>
<keyword evidence="6" id="KW-0067">ATP-binding</keyword>
<reference evidence="13" key="1">
    <citation type="submission" date="2020-10" db="EMBL/GenBank/DDBJ databases">
        <title>Taxonomic study of unclassified bacteria belonging to the class Ktedonobacteria.</title>
        <authorList>
            <person name="Yabe S."/>
            <person name="Wang C.M."/>
            <person name="Zheng Y."/>
            <person name="Sakai Y."/>
            <person name="Cavaletti L."/>
            <person name="Monciardini P."/>
            <person name="Donadio S."/>
        </authorList>
    </citation>
    <scope>NUCLEOTIDE SEQUENCE</scope>
    <source>
        <strain evidence="13">ID150040</strain>
    </source>
</reference>
<name>A0A8J3IBD0_9CHLR</name>
<dbReference type="GO" id="GO:0005524">
    <property type="term" value="F:ATP binding"/>
    <property type="evidence" value="ECO:0007669"/>
    <property type="project" value="UniProtKB-KW"/>
</dbReference>
<dbReference type="PANTHER" id="PTHR24221:SF654">
    <property type="entry name" value="ATP-BINDING CASSETTE SUB-FAMILY B MEMBER 6"/>
    <property type="match status" value="1"/>
</dbReference>
<feature type="domain" description="FHA" evidence="10">
    <location>
        <begin position="750"/>
        <end position="799"/>
    </location>
</feature>
<comment type="subcellular location">
    <subcellularLocation>
        <location evidence="1">Cell membrane</location>
        <topology evidence="1">Multi-pass membrane protein</topology>
    </subcellularLocation>
</comment>
<sequence length="831" mass="90502">MLFQFLYRNLKGYRVLVALAIIITVSQVGCDIITAFPLKFIPSKISNPGSDPACTFPFLDPILDKFDTPALDPSLRPLPSDPPGTIIEPPVAQCPVSSTDAKAAASPRLTHHSIIGVVVFSVLMLILFGALSAGLAYLDLFMAAYIAQNLTARLRNQLFEHLQRLSLDWHGKQKKGDLVQRITGNIADIEKLVTDGLVDLMAACLTLVGVASIMLFISWQYTVISLSIAPALFLIVLGYTRNIKQAAKKAAKAGGQVADVATEDINALTVIKVFTREEREAMRFGKRVSEHRAEGLRASGLQAQFTPLVSILVIVGTTIVIGVGGYVAAGNTFALASFVIPAGTVDIGTLVLFLTYLKLLYQPMRDLSKLANLSSTAGSGAERIQEVLDQAPEVIESQQPYYGPTKLHGDIAFENVLFGYTPERPVLQGMNLHITPGKKVALVGLSGGGKTTLVKLIPRFYEIQQGSVKIDGVDNRRYPLAVLRQNVSMVLQDSVLFEGTIRENIEIGRPGARIEEIVDAAKKANIHDAVINELGGYERLVREQGKDLSGGQRQRMAIARAILRDAPILILDEPTAALDVESEAEVMHALDKLIIGRTVLMISHRLSTLGNVDEIIVLKEGRIVEQGTYKELRHRGGVFAGLLEEQNRYNIEKIGEKSIIRSAFAIPARQISSMPTGQQRVGSPISQPGFVMPANQPPPTGVINEPMMDGKQAMMPRQPHPHSTPLRSGRVIIELEGKVIGERPLNKSVLTVGRLSGNDVQIPNQRVSRLHAKIRYENGLWIIEDADSVNGVVYQGLRVDQHVLSDGDRIYIAPTVILHFQAAKVGGPSQA</sequence>
<evidence type="ECO:0000256" key="5">
    <source>
        <dbReference type="ARBA" id="ARBA00022741"/>
    </source>
</evidence>
<dbReference type="PROSITE" id="PS50893">
    <property type="entry name" value="ABC_TRANSPORTER_2"/>
    <property type="match status" value="1"/>
</dbReference>
<dbReference type="InterPro" id="IPR027417">
    <property type="entry name" value="P-loop_NTPase"/>
</dbReference>
<dbReference type="PROSITE" id="PS50929">
    <property type="entry name" value="ABC_TM1F"/>
    <property type="match status" value="1"/>
</dbReference>
<comment type="caution">
    <text evidence="13">The sequence shown here is derived from an EMBL/GenBank/DDBJ whole genome shotgun (WGS) entry which is preliminary data.</text>
</comment>
<dbReference type="Gene3D" id="1.20.1560.10">
    <property type="entry name" value="ABC transporter type 1, transmembrane domain"/>
    <property type="match status" value="1"/>
</dbReference>
<accession>A0A8J3IBD0</accession>
<feature type="transmembrane region" description="Helical" evidence="9">
    <location>
        <begin position="305"/>
        <end position="327"/>
    </location>
</feature>
<dbReference type="Pfam" id="PF00498">
    <property type="entry name" value="FHA"/>
    <property type="match status" value="1"/>
</dbReference>
<dbReference type="RefSeq" id="WP_220202160.1">
    <property type="nucleotide sequence ID" value="NZ_BNJK01000001.1"/>
</dbReference>
<evidence type="ECO:0000313" key="14">
    <source>
        <dbReference type="Proteomes" id="UP000597444"/>
    </source>
</evidence>
<dbReference type="EMBL" id="BNJK01000001">
    <property type="protein sequence ID" value="GHO91256.1"/>
    <property type="molecule type" value="Genomic_DNA"/>
</dbReference>
<evidence type="ECO:0000256" key="1">
    <source>
        <dbReference type="ARBA" id="ARBA00004651"/>
    </source>
</evidence>
<keyword evidence="4 9" id="KW-0812">Transmembrane</keyword>
<evidence type="ECO:0000256" key="7">
    <source>
        <dbReference type="ARBA" id="ARBA00022989"/>
    </source>
</evidence>
<dbReference type="SUPFAM" id="SSF49879">
    <property type="entry name" value="SMAD/FHA domain"/>
    <property type="match status" value="1"/>
</dbReference>
<keyword evidence="7 9" id="KW-1133">Transmembrane helix</keyword>
<dbReference type="Pfam" id="PF00664">
    <property type="entry name" value="ABC_membrane"/>
    <property type="match status" value="1"/>
</dbReference>
<proteinExistence type="predicted"/>
<evidence type="ECO:0000259" key="12">
    <source>
        <dbReference type="PROSITE" id="PS50929"/>
    </source>
</evidence>
<dbReference type="FunFam" id="3.40.50.300:FF:000221">
    <property type="entry name" value="Multidrug ABC transporter ATP-binding protein"/>
    <property type="match status" value="1"/>
</dbReference>
<dbReference type="PROSITE" id="PS00211">
    <property type="entry name" value="ABC_TRANSPORTER_1"/>
    <property type="match status" value="1"/>
</dbReference>
<dbReference type="InterPro" id="IPR003439">
    <property type="entry name" value="ABC_transporter-like_ATP-bd"/>
</dbReference>
<evidence type="ECO:0000256" key="2">
    <source>
        <dbReference type="ARBA" id="ARBA00022448"/>
    </source>
</evidence>
<dbReference type="PANTHER" id="PTHR24221">
    <property type="entry name" value="ATP-BINDING CASSETTE SUB-FAMILY B"/>
    <property type="match status" value="1"/>
</dbReference>
<dbReference type="SMART" id="SM00240">
    <property type="entry name" value="FHA"/>
    <property type="match status" value="1"/>
</dbReference>
<dbReference type="InterPro" id="IPR000253">
    <property type="entry name" value="FHA_dom"/>
</dbReference>
<dbReference type="Gene3D" id="2.60.200.20">
    <property type="match status" value="1"/>
</dbReference>
<keyword evidence="5" id="KW-0547">Nucleotide-binding</keyword>
<keyword evidence="8 9" id="KW-0472">Membrane</keyword>
<organism evidence="13 14">
    <name type="scientific">Reticulibacter mediterranei</name>
    <dbReference type="NCBI Taxonomy" id="2778369"/>
    <lineage>
        <taxon>Bacteria</taxon>
        <taxon>Bacillati</taxon>
        <taxon>Chloroflexota</taxon>
        <taxon>Ktedonobacteria</taxon>
        <taxon>Ktedonobacterales</taxon>
        <taxon>Reticulibacteraceae</taxon>
        <taxon>Reticulibacter</taxon>
    </lineage>
</organism>
<feature type="transmembrane region" description="Helical" evidence="9">
    <location>
        <begin position="223"/>
        <end position="240"/>
    </location>
</feature>
<feature type="transmembrane region" description="Helical" evidence="9">
    <location>
        <begin position="114"/>
        <end position="147"/>
    </location>
</feature>
<evidence type="ECO:0000256" key="4">
    <source>
        <dbReference type="ARBA" id="ARBA00022692"/>
    </source>
</evidence>
<keyword evidence="14" id="KW-1185">Reference proteome</keyword>
<dbReference type="InterPro" id="IPR008984">
    <property type="entry name" value="SMAD_FHA_dom_sf"/>
</dbReference>
<keyword evidence="3" id="KW-1003">Cell membrane</keyword>
<dbReference type="InterPro" id="IPR036640">
    <property type="entry name" value="ABC1_TM_sf"/>
</dbReference>
<evidence type="ECO:0008006" key="15">
    <source>
        <dbReference type="Google" id="ProtNLM"/>
    </source>
</evidence>
<evidence type="ECO:0000256" key="9">
    <source>
        <dbReference type="SAM" id="Phobius"/>
    </source>
</evidence>
<feature type="domain" description="ABC transporter" evidence="11">
    <location>
        <begin position="411"/>
        <end position="645"/>
    </location>
</feature>
<dbReference type="InterPro" id="IPR003593">
    <property type="entry name" value="AAA+_ATPase"/>
</dbReference>
<dbReference type="AlphaFoldDB" id="A0A8J3IBD0"/>
<keyword evidence="2" id="KW-0813">Transport</keyword>
<dbReference type="GO" id="GO:0016887">
    <property type="term" value="F:ATP hydrolysis activity"/>
    <property type="evidence" value="ECO:0007669"/>
    <property type="project" value="InterPro"/>
</dbReference>
<feature type="transmembrane region" description="Helical" evidence="9">
    <location>
        <begin position="333"/>
        <end position="357"/>
    </location>
</feature>
<dbReference type="InterPro" id="IPR039421">
    <property type="entry name" value="Type_1_exporter"/>
</dbReference>
<feature type="transmembrane region" description="Helical" evidence="9">
    <location>
        <begin position="197"/>
        <end position="217"/>
    </location>
</feature>
<dbReference type="SMART" id="SM00382">
    <property type="entry name" value="AAA"/>
    <property type="match status" value="1"/>
</dbReference>
<evidence type="ECO:0000256" key="8">
    <source>
        <dbReference type="ARBA" id="ARBA00023136"/>
    </source>
</evidence>
<dbReference type="SUPFAM" id="SSF90123">
    <property type="entry name" value="ABC transporter transmembrane region"/>
    <property type="match status" value="1"/>
</dbReference>
<dbReference type="Pfam" id="PF00005">
    <property type="entry name" value="ABC_tran"/>
    <property type="match status" value="1"/>
</dbReference>
<dbReference type="GO" id="GO:0140359">
    <property type="term" value="F:ABC-type transporter activity"/>
    <property type="evidence" value="ECO:0007669"/>
    <property type="project" value="InterPro"/>
</dbReference>
<protein>
    <recommendedName>
        <fullName evidence="15">ABC transporter ATP-binding protein</fullName>
    </recommendedName>
</protein>
<dbReference type="Gene3D" id="3.40.50.300">
    <property type="entry name" value="P-loop containing nucleotide triphosphate hydrolases"/>
    <property type="match status" value="1"/>
</dbReference>
<gene>
    <name evidence="13" type="ORF">KSF_013040</name>
</gene>
<evidence type="ECO:0000259" key="10">
    <source>
        <dbReference type="PROSITE" id="PS50006"/>
    </source>
</evidence>
<dbReference type="GO" id="GO:0005886">
    <property type="term" value="C:plasma membrane"/>
    <property type="evidence" value="ECO:0007669"/>
    <property type="project" value="UniProtKB-SubCell"/>
</dbReference>
<dbReference type="InterPro" id="IPR017871">
    <property type="entry name" value="ABC_transporter-like_CS"/>
</dbReference>
<dbReference type="PROSITE" id="PS50006">
    <property type="entry name" value="FHA_DOMAIN"/>
    <property type="match status" value="1"/>
</dbReference>
<evidence type="ECO:0000256" key="6">
    <source>
        <dbReference type="ARBA" id="ARBA00022840"/>
    </source>
</evidence>
<evidence type="ECO:0000313" key="13">
    <source>
        <dbReference type="EMBL" id="GHO91256.1"/>
    </source>
</evidence>
<dbReference type="InterPro" id="IPR011527">
    <property type="entry name" value="ABC1_TM_dom"/>
</dbReference>
<dbReference type="Proteomes" id="UP000597444">
    <property type="component" value="Unassembled WGS sequence"/>
</dbReference>